<dbReference type="AlphaFoldDB" id="A0A2S8GT09"/>
<evidence type="ECO:0000313" key="2">
    <source>
        <dbReference type="EMBL" id="PQO47558.1"/>
    </source>
</evidence>
<sequence length="90" mass="9257">MNNGDPTQILLAIAISCIAGVAAGGFFVARGWRGICERSFPLMEGHDLRGVAAQLAASLMILLGVVAILSSLAVATFCLWRVNELAGGAA</sequence>
<evidence type="ECO:0000313" key="3">
    <source>
        <dbReference type="Proteomes" id="UP000237819"/>
    </source>
</evidence>
<feature type="transmembrane region" description="Helical" evidence="1">
    <location>
        <begin position="52"/>
        <end position="80"/>
    </location>
</feature>
<dbReference type="Proteomes" id="UP000237819">
    <property type="component" value="Unassembled WGS sequence"/>
</dbReference>
<gene>
    <name evidence="2" type="ORF">C5Y93_02540</name>
</gene>
<organism evidence="2 3">
    <name type="scientific">Blastopirellula marina</name>
    <dbReference type="NCBI Taxonomy" id="124"/>
    <lineage>
        <taxon>Bacteria</taxon>
        <taxon>Pseudomonadati</taxon>
        <taxon>Planctomycetota</taxon>
        <taxon>Planctomycetia</taxon>
        <taxon>Pirellulales</taxon>
        <taxon>Pirellulaceae</taxon>
        <taxon>Blastopirellula</taxon>
    </lineage>
</organism>
<keyword evidence="1" id="KW-0812">Transmembrane</keyword>
<keyword evidence="1" id="KW-1133">Transmembrane helix</keyword>
<proteinExistence type="predicted"/>
<name>A0A2S8GT09_9BACT</name>
<dbReference type="EMBL" id="PUHZ01000004">
    <property type="protein sequence ID" value="PQO47558.1"/>
    <property type="molecule type" value="Genomic_DNA"/>
</dbReference>
<evidence type="ECO:0000256" key="1">
    <source>
        <dbReference type="SAM" id="Phobius"/>
    </source>
</evidence>
<keyword evidence="1" id="KW-0472">Membrane</keyword>
<feature type="transmembrane region" description="Helical" evidence="1">
    <location>
        <begin position="9"/>
        <end position="32"/>
    </location>
</feature>
<reference evidence="2 3" key="1">
    <citation type="submission" date="2018-02" db="EMBL/GenBank/DDBJ databases">
        <title>Comparative genomes isolates from brazilian mangrove.</title>
        <authorList>
            <person name="Araujo J.E."/>
            <person name="Taketani R.G."/>
            <person name="Silva M.C.P."/>
            <person name="Loureco M.V."/>
            <person name="Andreote F.D."/>
        </authorList>
    </citation>
    <scope>NUCLEOTIDE SEQUENCE [LARGE SCALE GENOMIC DNA]</scope>
    <source>
        <strain evidence="2 3">Nap-Phe MGV</strain>
    </source>
</reference>
<accession>A0A2S8GT09</accession>
<dbReference type="RefSeq" id="WP_105333819.1">
    <property type="nucleotide sequence ID" value="NZ_PUHZ01000004.1"/>
</dbReference>
<comment type="caution">
    <text evidence="2">The sequence shown here is derived from an EMBL/GenBank/DDBJ whole genome shotgun (WGS) entry which is preliminary data.</text>
</comment>
<protein>
    <submittedName>
        <fullName evidence="2">Uncharacterized protein</fullName>
    </submittedName>
</protein>